<dbReference type="EMBL" id="GISG01185708">
    <property type="protein sequence ID" value="MBA4654945.1"/>
    <property type="molecule type" value="Transcribed_RNA"/>
</dbReference>
<organism evidence="2">
    <name type="scientific">Opuntia streptacantha</name>
    <name type="common">Prickly pear cactus</name>
    <name type="synonym">Opuntia cardona</name>
    <dbReference type="NCBI Taxonomy" id="393608"/>
    <lineage>
        <taxon>Eukaryota</taxon>
        <taxon>Viridiplantae</taxon>
        <taxon>Streptophyta</taxon>
        <taxon>Embryophyta</taxon>
        <taxon>Tracheophyta</taxon>
        <taxon>Spermatophyta</taxon>
        <taxon>Magnoliopsida</taxon>
        <taxon>eudicotyledons</taxon>
        <taxon>Gunneridae</taxon>
        <taxon>Pentapetalae</taxon>
        <taxon>Caryophyllales</taxon>
        <taxon>Cactineae</taxon>
        <taxon>Cactaceae</taxon>
        <taxon>Opuntioideae</taxon>
        <taxon>Opuntia</taxon>
    </lineage>
</organism>
<sequence length="134" mass="14921">MRNCPTKQKVANIRSHRRPQLCLNQVNQIAIQTSDPLHQKKRGGGELSANIIVKFIAKTTGNHQIVAHWTRNLIEPTPPPTQHNFTIGGGLLDHNPPSPVPPTDRTSGVLGEVQQGMPKLAPRKHTRRINYNLL</sequence>
<accession>A0A7C9E428</accession>
<protein>
    <submittedName>
        <fullName evidence="2">Uncharacterized protein</fullName>
    </submittedName>
</protein>
<feature type="region of interest" description="Disordered" evidence="1">
    <location>
        <begin position="77"/>
        <end position="105"/>
    </location>
</feature>
<proteinExistence type="predicted"/>
<evidence type="ECO:0000313" key="2">
    <source>
        <dbReference type="EMBL" id="MBA4654945.1"/>
    </source>
</evidence>
<dbReference type="AlphaFoldDB" id="A0A7C9E428"/>
<reference evidence="2" key="2">
    <citation type="submission" date="2020-07" db="EMBL/GenBank/DDBJ databases">
        <authorList>
            <person name="Vera ALvarez R."/>
            <person name="Arias-Moreno D.M."/>
            <person name="Jimenez-Jacinto V."/>
            <person name="Jimenez-Bremont J.F."/>
            <person name="Swaminathan K."/>
            <person name="Moose S.P."/>
            <person name="Guerrero-Gonzalez M.L."/>
            <person name="Marino-Ramirez L."/>
            <person name="Landsman D."/>
            <person name="Rodriguez-Kessler M."/>
            <person name="Delgado-Sanchez P."/>
        </authorList>
    </citation>
    <scope>NUCLEOTIDE SEQUENCE</scope>
    <source>
        <tissue evidence="2">Cladode</tissue>
    </source>
</reference>
<evidence type="ECO:0000256" key="1">
    <source>
        <dbReference type="SAM" id="MobiDB-lite"/>
    </source>
</evidence>
<name>A0A7C9E428_OPUST</name>
<reference evidence="2" key="1">
    <citation type="journal article" date="2013" name="J. Plant Res.">
        <title>Effect of fungi and light on seed germination of three Opuntia species from semiarid lands of central Mexico.</title>
        <authorList>
            <person name="Delgado-Sanchez P."/>
            <person name="Jimenez-Bremont J.F."/>
            <person name="Guerrero-Gonzalez Mde L."/>
            <person name="Flores J."/>
        </authorList>
    </citation>
    <scope>NUCLEOTIDE SEQUENCE</scope>
    <source>
        <tissue evidence="2">Cladode</tissue>
    </source>
</reference>